<dbReference type="GO" id="GO:0016887">
    <property type="term" value="F:ATP hydrolysis activity"/>
    <property type="evidence" value="ECO:0007669"/>
    <property type="project" value="TreeGrafter"/>
</dbReference>
<dbReference type="RefSeq" id="WP_119375201.1">
    <property type="nucleotide sequence ID" value="NZ_QWFX01000005.1"/>
</dbReference>
<dbReference type="Proteomes" id="UP000266385">
    <property type="component" value="Unassembled WGS sequence"/>
</dbReference>
<dbReference type="Gene3D" id="3.40.50.300">
    <property type="entry name" value="P-loop containing nucleotide triphosphate hydrolases"/>
    <property type="match status" value="1"/>
</dbReference>
<reference evidence="1 2" key="1">
    <citation type="submission" date="2018-08" db="EMBL/GenBank/DDBJ databases">
        <title>Henriciella mobilis sp. nov., isolated from seawater.</title>
        <authorList>
            <person name="Cheng H."/>
            <person name="Wu Y.-H."/>
            <person name="Xu X.-W."/>
            <person name="Guo L.-L."/>
        </authorList>
    </citation>
    <scope>NUCLEOTIDE SEQUENCE [LARGE SCALE GENOMIC DNA]</scope>
    <source>
        <strain evidence="1 2">JN25</strain>
    </source>
</reference>
<evidence type="ECO:0008006" key="3">
    <source>
        <dbReference type="Google" id="ProtNLM"/>
    </source>
</evidence>
<proteinExistence type="predicted"/>
<keyword evidence="2" id="KW-1185">Reference proteome</keyword>
<dbReference type="AlphaFoldDB" id="A0A399RS23"/>
<dbReference type="GO" id="GO:0009898">
    <property type="term" value="C:cytoplasmic side of plasma membrane"/>
    <property type="evidence" value="ECO:0007669"/>
    <property type="project" value="TreeGrafter"/>
</dbReference>
<dbReference type="InterPro" id="IPR050625">
    <property type="entry name" value="ParA/MinD_ATPase"/>
</dbReference>
<dbReference type="EMBL" id="QWFX01000005">
    <property type="protein sequence ID" value="RIJ33123.1"/>
    <property type="molecule type" value="Genomic_DNA"/>
</dbReference>
<accession>A0A399RS23</accession>
<protein>
    <recommendedName>
        <fullName evidence="3">AAA domain-containing protein</fullName>
    </recommendedName>
</protein>
<dbReference type="InterPro" id="IPR027417">
    <property type="entry name" value="P-loop_NTPase"/>
</dbReference>
<evidence type="ECO:0000313" key="2">
    <source>
        <dbReference type="Proteomes" id="UP000266385"/>
    </source>
</evidence>
<name>A0A399RS23_9PROT</name>
<dbReference type="GO" id="GO:0005829">
    <property type="term" value="C:cytosol"/>
    <property type="evidence" value="ECO:0007669"/>
    <property type="project" value="TreeGrafter"/>
</dbReference>
<comment type="caution">
    <text evidence="1">The sequence shown here is derived from an EMBL/GenBank/DDBJ whole genome shotgun (WGS) entry which is preliminary data.</text>
</comment>
<dbReference type="GO" id="GO:0051782">
    <property type="term" value="P:negative regulation of cell division"/>
    <property type="evidence" value="ECO:0007669"/>
    <property type="project" value="TreeGrafter"/>
</dbReference>
<sequence length="360" mass="38836">MSLTVHADAADAVDAAGKDAGGIAVIEQDASFDLVELMIRISQEQPDLPGIVVGKNVPVLAVKHIIAMSRWDLMDVPVNADELKQSVSTVTRRDSMGTDNTGRCWSVTGSVGGCGATLLAVELAYQISQRETNNSVCLVDLDFFDGACASYLNCPSSLNQSALTQSADRIDEALLQAFISRHKNGIHLLSAPRSDRLWNTIKPEAILKVLDVACSTYDHVVIDLPRWPTPWTAAVVTGSDENLVMSELTVPALHAARHRVEELEMLSDGLAQPRILLNRMAKRMFSNTVTVSQAEEAIGRPVYATISSDWEAALASVNFGQAVSQAKPGNRISKDVEALIYALEHGEEATSSTIKARRSA</sequence>
<gene>
    <name evidence="1" type="ORF">D1223_04580</name>
</gene>
<dbReference type="PANTHER" id="PTHR43384:SF13">
    <property type="entry name" value="SLR0110 PROTEIN"/>
    <property type="match status" value="1"/>
</dbReference>
<organism evidence="1 2">
    <name type="scientific">Henriciella mobilis</name>
    <dbReference type="NCBI Taxonomy" id="2305467"/>
    <lineage>
        <taxon>Bacteria</taxon>
        <taxon>Pseudomonadati</taxon>
        <taxon>Pseudomonadota</taxon>
        <taxon>Alphaproteobacteria</taxon>
        <taxon>Hyphomonadales</taxon>
        <taxon>Hyphomonadaceae</taxon>
        <taxon>Henriciella</taxon>
    </lineage>
</organism>
<dbReference type="SUPFAM" id="SSF52540">
    <property type="entry name" value="P-loop containing nucleoside triphosphate hydrolases"/>
    <property type="match status" value="1"/>
</dbReference>
<dbReference type="GO" id="GO:0005524">
    <property type="term" value="F:ATP binding"/>
    <property type="evidence" value="ECO:0007669"/>
    <property type="project" value="TreeGrafter"/>
</dbReference>
<evidence type="ECO:0000313" key="1">
    <source>
        <dbReference type="EMBL" id="RIJ33123.1"/>
    </source>
</evidence>
<dbReference type="OrthoDB" id="8281972at2"/>
<dbReference type="PANTHER" id="PTHR43384">
    <property type="entry name" value="SEPTUM SITE-DETERMINING PROTEIN MIND HOMOLOG, CHLOROPLASTIC-RELATED"/>
    <property type="match status" value="1"/>
</dbReference>